<dbReference type="EMBL" id="FORT01000006">
    <property type="protein sequence ID" value="SFJ83221.1"/>
    <property type="molecule type" value="Genomic_DNA"/>
</dbReference>
<protein>
    <submittedName>
        <fullName evidence="1">Uncharacterized protein</fullName>
    </submittedName>
</protein>
<organism evidence="1 2">
    <name type="scientific">Brevibacillus centrosporus</name>
    <dbReference type="NCBI Taxonomy" id="54910"/>
    <lineage>
        <taxon>Bacteria</taxon>
        <taxon>Bacillati</taxon>
        <taxon>Bacillota</taxon>
        <taxon>Bacilli</taxon>
        <taxon>Bacillales</taxon>
        <taxon>Paenibacillaceae</taxon>
        <taxon>Brevibacillus</taxon>
    </lineage>
</organism>
<sequence>MTTFDPSVYDDPKIKTTLALLAEGKSKQEITEHFGHKGWFSIDQYFRRKGFRWNGNTFVPEEAETQSAAEAARFLNSKAGQIIRQLSQSNANIRQVAIKQGFATVDEMGDYMRGQGYVWSSEQENYEYSESLSTKQKNEQTAASQVPSKSADSLEGYHHLLAYLLSKQDKLFDLLETENEGTLPRYKFRGAKANKTLGFPTSLLTLLSDFSKEFNVTQRDIIEVALAEFFKKYGYDDQLNSVLQT</sequence>
<keyword evidence="2" id="KW-1185">Reference proteome</keyword>
<gene>
    <name evidence="1" type="ORF">SAMN05518846_1063</name>
</gene>
<name>A0A1I3UN04_9BACL</name>
<dbReference type="AlphaFoldDB" id="A0A1I3UN04"/>
<proteinExistence type="predicted"/>
<dbReference type="RefSeq" id="WP_092268221.1">
    <property type="nucleotide sequence ID" value="NZ_FORT01000006.1"/>
</dbReference>
<dbReference type="STRING" id="1884381.SAMN05518846_1063"/>
<reference evidence="2" key="1">
    <citation type="submission" date="2016-10" db="EMBL/GenBank/DDBJ databases">
        <authorList>
            <person name="Varghese N."/>
            <person name="Submissions S."/>
        </authorList>
    </citation>
    <scope>NUCLEOTIDE SEQUENCE [LARGE SCALE GENOMIC DNA]</scope>
    <source>
        <strain evidence="2">OK042</strain>
    </source>
</reference>
<accession>A0A1I3UN04</accession>
<evidence type="ECO:0000313" key="2">
    <source>
        <dbReference type="Proteomes" id="UP000198915"/>
    </source>
</evidence>
<dbReference type="Proteomes" id="UP000198915">
    <property type="component" value="Unassembled WGS sequence"/>
</dbReference>
<evidence type="ECO:0000313" key="1">
    <source>
        <dbReference type="EMBL" id="SFJ83221.1"/>
    </source>
</evidence>